<dbReference type="Pfam" id="PF04051">
    <property type="entry name" value="TRAPP"/>
    <property type="match status" value="1"/>
</dbReference>
<comment type="subcellular location">
    <subcellularLocation>
        <location evidence="2">Endoplasmic reticulum</location>
    </subcellularLocation>
    <subcellularLocation>
        <location evidence="1 8">Golgi apparatus</location>
        <location evidence="1 8">cis-Golgi network</location>
    </subcellularLocation>
</comment>
<dbReference type="InterPro" id="IPR024096">
    <property type="entry name" value="NO_sig/Golgi_transp_ligand-bd"/>
</dbReference>
<evidence type="ECO:0000256" key="8">
    <source>
        <dbReference type="PIRNR" id="PIRNR018293"/>
    </source>
</evidence>
<evidence type="ECO:0000256" key="4">
    <source>
        <dbReference type="ARBA" id="ARBA00022448"/>
    </source>
</evidence>
<dbReference type="Proteomes" id="UP000186922">
    <property type="component" value="Unassembled WGS sequence"/>
</dbReference>
<reference evidence="9 10" key="1">
    <citation type="journal article" date="2016" name="Nat. Commun.">
        <title>Extremotolerant tardigrade genome and improved radiotolerance of human cultured cells by tardigrade-unique protein.</title>
        <authorList>
            <person name="Hashimoto T."/>
            <person name="Horikawa D.D."/>
            <person name="Saito Y."/>
            <person name="Kuwahara H."/>
            <person name="Kozuka-Hata H."/>
            <person name="Shin-I T."/>
            <person name="Minakuchi Y."/>
            <person name="Ohishi K."/>
            <person name="Motoyama A."/>
            <person name="Aizu T."/>
            <person name="Enomoto A."/>
            <person name="Kondo K."/>
            <person name="Tanaka S."/>
            <person name="Hara Y."/>
            <person name="Koshikawa S."/>
            <person name="Sagara H."/>
            <person name="Miura T."/>
            <person name="Yokobori S."/>
            <person name="Miyagawa K."/>
            <person name="Suzuki Y."/>
            <person name="Kubo T."/>
            <person name="Oyama M."/>
            <person name="Kohara Y."/>
            <person name="Fujiyama A."/>
            <person name="Arakawa K."/>
            <person name="Katayama T."/>
            <person name="Toyoda A."/>
            <person name="Kunieda T."/>
        </authorList>
    </citation>
    <scope>NUCLEOTIDE SEQUENCE [LARGE SCALE GENOMIC DNA]</scope>
    <source>
        <strain evidence="9 10">YOKOZUNA-1</strain>
    </source>
</reference>
<dbReference type="AlphaFoldDB" id="A0A1D1VAM8"/>
<name>A0A1D1VAM8_RAMVA</name>
<evidence type="ECO:0000256" key="1">
    <source>
        <dbReference type="ARBA" id="ARBA00004222"/>
    </source>
</evidence>
<evidence type="ECO:0000256" key="2">
    <source>
        <dbReference type="ARBA" id="ARBA00004240"/>
    </source>
</evidence>
<dbReference type="OrthoDB" id="10262857at2759"/>
<keyword evidence="10" id="KW-1185">Reference proteome</keyword>
<keyword evidence="4 8" id="KW-0813">Transport</keyword>
<evidence type="ECO:0000313" key="9">
    <source>
        <dbReference type="EMBL" id="GAU96787.1"/>
    </source>
</evidence>
<dbReference type="PIRSF" id="PIRSF018293">
    <property type="entry name" value="TRAPP_I_complex_Bet3"/>
    <property type="match status" value="1"/>
</dbReference>
<organism evidence="9 10">
    <name type="scientific">Ramazzottius varieornatus</name>
    <name type="common">Water bear</name>
    <name type="synonym">Tardigrade</name>
    <dbReference type="NCBI Taxonomy" id="947166"/>
    <lineage>
        <taxon>Eukaryota</taxon>
        <taxon>Metazoa</taxon>
        <taxon>Ecdysozoa</taxon>
        <taxon>Tardigrada</taxon>
        <taxon>Eutardigrada</taxon>
        <taxon>Parachela</taxon>
        <taxon>Hypsibioidea</taxon>
        <taxon>Ramazzottiidae</taxon>
        <taxon>Ramazzottius</taxon>
    </lineage>
</organism>
<comment type="caution">
    <text evidence="9">The sequence shown here is derived from an EMBL/GenBank/DDBJ whole genome shotgun (WGS) entry which is preliminary data.</text>
</comment>
<dbReference type="CDD" id="cd14942">
    <property type="entry name" value="TRAPPC3_bet3"/>
    <property type="match status" value="1"/>
</dbReference>
<protein>
    <recommendedName>
        <fullName evidence="8">Trafficking protein particle complex subunit</fullName>
    </recommendedName>
</protein>
<keyword evidence="5" id="KW-0256">Endoplasmic reticulum</keyword>
<dbReference type="SUPFAM" id="SSF111126">
    <property type="entry name" value="Ligand-binding domain in the NO signalling and Golgi transport"/>
    <property type="match status" value="1"/>
</dbReference>
<keyword evidence="6 8" id="KW-0931">ER-Golgi transport</keyword>
<dbReference type="InterPro" id="IPR007194">
    <property type="entry name" value="TRAPP_component"/>
</dbReference>
<comment type="function">
    <text evidence="8">May play a role in vesicular transport from endoplasmic reticulum to Golgi.</text>
</comment>
<dbReference type="Gene3D" id="3.30.1380.20">
    <property type="entry name" value="Trafficking protein particle complex subunit 3"/>
    <property type="match status" value="1"/>
</dbReference>
<dbReference type="EMBL" id="BDGG01000003">
    <property type="protein sequence ID" value="GAU96787.1"/>
    <property type="molecule type" value="Genomic_DNA"/>
</dbReference>
<evidence type="ECO:0000256" key="3">
    <source>
        <dbReference type="ARBA" id="ARBA00006218"/>
    </source>
</evidence>
<dbReference type="STRING" id="947166.A0A1D1VAM8"/>
<dbReference type="GO" id="GO:0030008">
    <property type="term" value="C:TRAPP complex"/>
    <property type="evidence" value="ECO:0007669"/>
    <property type="project" value="InterPro"/>
</dbReference>
<keyword evidence="7 8" id="KW-0333">Golgi apparatus</keyword>
<comment type="subunit">
    <text evidence="8">Homodimer.</text>
</comment>
<dbReference type="GO" id="GO:0005794">
    <property type="term" value="C:Golgi apparatus"/>
    <property type="evidence" value="ECO:0007669"/>
    <property type="project" value="UniProtKB-SubCell"/>
</dbReference>
<evidence type="ECO:0000256" key="7">
    <source>
        <dbReference type="ARBA" id="ARBA00023034"/>
    </source>
</evidence>
<evidence type="ECO:0000256" key="6">
    <source>
        <dbReference type="ARBA" id="ARBA00022892"/>
    </source>
</evidence>
<dbReference type="PANTHER" id="PTHR13048">
    <property type="entry name" value="TRAFFICKING PROTEIN PARTICLE COMPLEX SUBUNIT 3"/>
    <property type="match status" value="1"/>
</dbReference>
<evidence type="ECO:0000313" key="10">
    <source>
        <dbReference type="Proteomes" id="UP000186922"/>
    </source>
</evidence>
<comment type="similarity">
    <text evidence="3 8">Belongs to the TRAPP small subunits family. BET3 subfamily.</text>
</comment>
<sequence>MSSKGKAPLLDASKVNADLIKLTYGALVAQIVKDYERPEDVNKQLDKLGYNIGVRLVEDFIAHHNIPRCLDFRQTAERIQQAFRFYLGMQPSVGNWSPAGNEFSLTWEQTNPIGDFVEFPDHLRPLQYSRVLCGAIRGGCEMVQIDVTINIAREFLLADSATELRVKFNKRLEDALPVGED</sequence>
<gene>
    <name evidence="9" type="primary">RvY_08178-1</name>
    <name evidence="9" type="synonym">RvY_08178.1</name>
    <name evidence="9" type="ORF">RvY_08178</name>
</gene>
<dbReference type="GO" id="GO:0048193">
    <property type="term" value="P:Golgi vesicle transport"/>
    <property type="evidence" value="ECO:0007669"/>
    <property type="project" value="InterPro"/>
</dbReference>
<evidence type="ECO:0000256" key="5">
    <source>
        <dbReference type="ARBA" id="ARBA00022824"/>
    </source>
</evidence>
<proteinExistence type="inferred from homology"/>
<accession>A0A1D1VAM8</accession>
<dbReference type="InterPro" id="IPR016721">
    <property type="entry name" value="Bet3"/>
</dbReference>
<dbReference type="GO" id="GO:0005783">
    <property type="term" value="C:endoplasmic reticulum"/>
    <property type="evidence" value="ECO:0007669"/>
    <property type="project" value="UniProtKB-SubCell"/>
</dbReference>